<dbReference type="InterPro" id="IPR004291">
    <property type="entry name" value="Transposase_IS66_central"/>
</dbReference>
<accession>A0A1B8YEL6</accession>
<evidence type="ECO:0000313" key="3">
    <source>
        <dbReference type="Proteomes" id="UP000092665"/>
    </source>
</evidence>
<feature type="domain" description="Transposase IS66 central" evidence="1">
    <location>
        <begin position="1"/>
        <end position="161"/>
    </location>
</feature>
<dbReference type="PANTHER" id="PTHR33678">
    <property type="entry name" value="BLL1576 PROTEIN"/>
    <property type="match status" value="1"/>
</dbReference>
<evidence type="ECO:0000313" key="2">
    <source>
        <dbReference type="EMBL" id="OCA53588.1"/>
    </source>
</evidence>
<dbReference type="EMBL" id="LOIC01000081">
    <property type="protein sequence ID" value="OCA53588.1"/>
    <property type="molecule type" value="Genomic_DNA"/>
</dbReference>
<dbReference type="NCBIfam" id="NF033517">
    <property type="entry name" value="transpos_IS66"/>
    <property type="match status" value="1"/>
</dbReference>
<dbReference type="AlphaFoldDB" id="A0A1B8YEL6"/>
<dbReference type="Pfam" id="PF03050">
    <property type="entry name" value="DDE_Tnp_IS66"/>
    <property type="match status" value="1"/>
</dbReference>
<sequence length="164" mass="18280">MLAQVVVAKYRDHLPLYRQQQIYACSGVTLARSTLSDWVGQVAVALQPLADALKQTLLTSPVLHADETPLPILAPGKGQTQRAYLWTYVTGSETSPAVVYYELHPGRSGRYAQGFLEAWAGGYFVTDDYAGYNALHARADITEAGCWAHARRKFFDQYKRAKVR</sequence>
<dbReference type="InterPro" id="IPR052344">
    <property type="entry name" value="Transposase-related"/>
</dbReference>
<evidence type="ECO:0000259" key="1">
    <source>
        <dbReference type="Pfam" id="PF03050"/>
    </source>
</evidence>
<proteinExistence type="predicted"/>
<keyword evidence="3" id="KW-1185">Reference proteome</keyword>
<protein>
    <submittedName>
        <fullName evidence="2">Transposase IS66 family protein</fullName>
    </submittedName>
</protein>
<dbReference type="PANTHER" id="PTHR33678:SF1">
    <property type="entry name" value="BLL1576 PROTEIN"/>
    <property type="match status" value="1"/>
</dbReference>
<name>A0A1B8YEL6_9GAMM</name>
<comment type="caution">
    <text evidence="2">The sequence shown here is derived from an EMBL/GenBank/DDBJ whole genome shotgun (WGS) entry which is preliminary data.</text>
</comment>
<dbReference type="PATRIC" id="fig|29488.15.peg.3662"/>
<dbReference type="Proteomes" id="UP000092665">
    <property type="component" value="Unassembled WGS sequence"/>
</dbReference>
<organism evidence="2 3">
    <name type="scientific">Photorhabdus namnaonensis</name>
    <dbReference type="NCBI Taxonomy" id="1851568"/>
    <lineage>
        <taxon>Bacteria</taxon>
        <taxon>Pseudomonadati</taxon>
        <taxon>Pseudomonadota</taxon>
        <taxon>Gammaproteobacteria</taxon>
        <taxon>Enterobacterales</taxon>
        <taxon>Morganellaceae</taxon>
        <taxon>Photorhabdus</taxon>
    </lineage>
</organism>
<gene>
    <name evidence="2" type="ORF">Phpb_03329</name>
</gene>
<reference evidence="3" key="1">
    <citation type="submission" date="2015-11" db="EMBL/GenBank/DDBJ databases">
        <authorList>
            <person name="Tobias N.J."/>
            <person name="Mishra B."/>
            <person name="Gupta D.K."/>
            <person name="Thines M."/>
            <person name="Stinear T.P."/>
            <person name="Bode H.B."/>
        </authorList>
    </citation>
    <scope>NUCLEOTIDE SEQUENCE [LARGE SCALE GENOMIC DNA]</scope>
    <source>
        <strain evidence="3">PB45.5</strain>
    </source>
</reference>